<dbReference type="GO" id="GO:0042744">
    <property type="term" value="P:hydrogen peroxide catabolic process"/>
    <property type="evidence" value="ECO:0007669"/>
    <property type="project" value="TreeGrafter"/>
</dbReference>
<evidence type="ECO:0000256" key="9">
    <source>
        <dbReference type="ARBA" id="ARBA00037420"/>
    </source>
</evidence>
<comment type="function">
    <text evidence="9">Thiol-specific peroxidase that catalyzes the reduction of hydrogen peroxide and organic hydroperoxides to water and alcohols, respectively. Plays a role in cell protection against oxidative stress by detoxifying peroxides.</text>
</comment>
<evidence type="ECO:0000256" key="7">
    <source>
        <dbReference type="ARBA" id="ARBA00023284"/>
    </source>
</evidence>
<dbReference type="Proteomes" id="UP000005019">
    <property type="component" value="Unassembled WGS sequence"/>
</dbReference>
<dbReference type="GO" id="GO:0033554">
    <property type="term" value="P:cellular response to stress"/>
    <property type="evidence" value="ECO:0007669"/>
    <property type="project" value="TreeGrafter"/>
</dbReference>
<dbReference type="STRING" id="1000565.METUNv1_01000"/>
<dbReference type="PROSITE" id="PS51352">
    <property type="entry name" value="THIOREDOXIN_2"/>
    <property type="match status" value="1"/>
</dbReference>
<dbReference type="InterPro" id="IPR000866">
    <property type="entry name" value="AhpC/TSA"/>
</dbReference>
<dbReference type="PANTHER" id="PTHR10681">
    <property type="entry name" value="THIOREDOXIN PEROXIDASE"/>
    <property type="match status" value="1"/>
</dbReference>
<dbReference type="InterPro" id="IPR019479">
    <property type="entry name" value="Peroxiredoxin_C"/>
</dbReference>
<dbReference type="GO" id="GO:0008379">
    <property type="term" value="F:thioredoxin peroxidase activity"/>
    <property type="evidence" value="ECO:0007669"/>
    <property type="project" value="TreeGrafter"/>
</dbReference>
<proteinExistence type="inferred from homology"/>
<reference evidence="12 13" key="1">
    <citation type="journal article" date="2011" name="J. Bacteriol.">
        <title>Genome sequence of Methyloversatilis universalis FAM5T, a methylotrophic representative of the order Rhodocyclales.</title>
        <authorList>
            <person name="Kittichotirat W."/>
            <person name="Good N.M."/>
            <person name="Hall R."/>
            <person name="Bringel F."/>
            <person name="Lajus A."/>
            <person name="Medigue C."/>
            <person name="Smalley N.E."/>
            <person name="Beck D."/>
            <person name="Bumgarner R."/>
            <person name="Vuilleumier S."/>
            <person name="Kalyuzhnaya M.G."/>
        </authorList>
    </citation>
    <scope>NUCLEOTIDE SEQUENCE [LARGE SCALE GENOMIC DNA]</scope>
    <source>
        <strain evidence="13">ATCC BAA-1314 / JCM 13912 / FAM5</strain>
    </source>
</reference>
<evidence type="ECO:0000313" key="13">
    <source>
        <dbReference type="Proteomes" id="UP000005019"/>
    </source>
</evidence>
<comment type="caution">
    <text evidence="12">The sequence shown here is derived from an EMBL/GenBank/DDBJ whole genome shotgun (WGS) entry which is preliminary data.</text>
</comment>
<evidence type="ECO:0000256" key="4">
    <source>
        <dbReference type="ARBA" id="ARBA00022559"/>
    </source>
</evidence>
<dbReference type="CDD" id="cd03015">
    <property type="entry name" value="PRX_Typ2cys"/>
    <property type="match status" value="1"/>
</dbReference>
<evidence type="ECO:0000256" key="5">
    <source>
        <dbReference type="ARBA" id="ARBA00023002"/>
    </source>
</evidence>
<keyword evidence="13" id="KW-1185">Reference proteome</keyword>
<dbReference type="RefSeq" id="WP_008059451.1">
    <property type="nucleotide sequence ID" value="NZ_AFHG01000031.1"/>
</dbReference>
<dbReference type="Gene3D" id="3.40.30.10">
    <property type="entry name" value="Glutaredoxin"/>
    <property type="match status" value="1"/>
</dbReference>
<gene>
    <name evidence="12" type="ORF">METUNv1_01000</name>
</gene>
<dbReference type="GO" id="GO:0045454">
    <property type="term" value="P:cell redox homeostasis"/>
    <property type="evidence" value="ECO:0007669"/>
    <property type="project" value="TreeGrafter"/>
</dbReference>
<keyword evidence="3" id="KW-0963">Cytoplasm</keyword>
<dbReference type="Pfam" id="PF00578">
    <property type="entry name" value="AhpC-TSA"/>
    <property type="match status" value="1"/>
</dbReference>
<organism evidence="12 13">
    <name type="scientific">Methyloversatilis universalis (strain ATCC BAA-1314 / DSM 25237 / JCM 13912 / CCUG 52030 / FAM5)</name>
    <dbReference type="NCBI Taxonomy" id="1000565"/>
    <lineage>
        <taxon>Bacteria</taxon>
        <taxon>Pseudomonadati</taxon>
        <taxon>Pseudomonadota</taxon>
        <taxon>Betaproteobacteria</taxon>
        <taxon>Nitrosomonadales</taxon>
        <taxon>Sterolibacteriaceae</taxon>
        <taxon>Methyloversatilis</taxon>
    </lineage>
</organism>
<evidence type="ECO:0000256" key="6">
    <source>
        <dbReference type="ARBA" id="ARBA00023157"/>
    </source>
</evidence>
<keyword evidence="7" id="KW-0676">Redox-active center</keyword>
<evidence type="ECO:0000313" key="12">
    <source>
        <dbReference type="EMBL" id="EGK72760.1"/>
    </source>
</evidence>
<dbReference type="AlphaFoldDB" id="F5R9S8"/>
<dbReference type="FunFam" id="3.40.30.10:FF:000002">
    <property type="entry name" value="Alkyl hydroperoxide reductase C"/>
    <property type="match status" value="1"/>
</dbReference>
<keyword evidence="6" id="KW-1015">Disulfide bond</keyword>
<keyword evidence="4" id="KW-0575">Peroxidase</keyword>
<dbReference type="InterPro" id="IPR050217">
    <property type="entry name" value="Peroxiredoxin"/>
</dbReference>
<dbReference type="InterPro" id="IPR013766">
    <property type="entry name" value="Thioredoxin_domain"/>
</dbReference>
<feature type="domain" description="Thioredoxin" evidence="11">
    <location>
        <begin position="3"/>
        <end position="161"/>
    </location>
</feature>
<evidence type="ECO:0000256" key="10">
    <source>
        <dbReference type="PIRSR" id="PIRSR000239-1"/>
    </source>
</evidence>
<evidence type="ECO:0000256" key="1">
    <source>
        <dbReference type="ARBA" id="ARBA00004496"/>
    </source>
</evidence>
<dbReference type="Pfam" id="PF10417">
    <property type="entry name" value="1-cysPrx_C"/>
    <property type="match status" value="1"/>
</dbReference>
<sequence>MSTLVGQTAPDFTENAVWGDNEFRPFTLSDGRGRYTVLFFYPLDFTYVCPSELIAFERRMSEFARRNVDVVGCSIDSAYTHLAWKRTPYGDGGVGPLSYPLIADMTHAVSRAYGVEGPAGISLRGTFLIDRDGIVQHQIVNNLALGRDIDELLRVIDALQHTELHGEVCPAGWQKGRKAMTPSDRGVAAYLAEHSDML</sequence>
<dbReference type="GO" id="GO:0005829">
    <property type="term" value="C:cytosol"/>
    <property type="evidence" value="ECO:0007669"/>
    <property type="project" value="TreeGrafter"/>
</dbReference>
<dbReference type="PANTHER" id="PTHR10681:SF128">
    <property type="entry name" value="THIOREDOXIN-DEPENDENT PEROXIDE REDUCTASE, MITOCHONDRIAL"/>
    <property type="match status" value="1"/>
</dbReference>
<dbReference type="InterPro" id="IPR036249">
    <property type="entry name" value="Thioredoxin-like_sf"/>
</dbReference>
<feature type="active site" description="Cysteine sulfenic acid (-SOH) intermediate; for peroxidase activity" evidence="10">
    <location>
        <position position="49"/>
    </location>
</feature>
<evidence type="ECO:0000259" key="11">
    <source>
        <dbReference type="PROSITE" id="PS51352"/>
    </source>
</evidence>
<comment type="similarity">
    <text evidence="2">Belongs to the peroxiredoxin family. AhpC/Prx1 subfamily.</text>
</comment>
<keyword evidence="5" id="KW-0560">Oxidoreductase</keyword>
<accession>F5R9S8</accession>
<comment type="subcellular location">
    <subcellularLocation>
        <location evidence="1">Cytoplasm</location>
    </subcellularLocation>
</comment>
<dbReference type="PIRSF" id="PIRSF000239">
    <property type="entry name" value="AHPC"/>
    <property type="match status" value="1"/>
</dbReference>
<evidence type="ECO:0000256" key="8">
    <source>
        <dbReference type="ARBA" id="ARBA00032824"/>
    </source>
</evidence>
<dbReference type="GO" id="GO:0006979">
    <property type="term" value="P:response to oxidative stress"/>
    <property type="evidence" value="ECO:0007669"/>
    <property type="project" value="TreeGrafter"/>
</dbReference>
<dbReference type="eggNOG" id="COG0450">
    <property type="taxonomic scope" value="Bacteria"/>
</dbReference>
<evidence type="ECO:0000256" key="2">
    <source>
        <dbReference type="ARBA" id="ARBA00009796"/>
    </source>
</evidence>
<name>F5R9S8_METUF</name>
<dbReference type="SUPFAM" id="SSF52833">
    <property type="entry name" value="Thioredoxin-like"/>
    <property type="match status" value="1"/>
</dbReference>
<dbReference type="OrthoDB" id="9812811at2"/>
<dbReference type="InterPro" id="IPR024706">
    <property type="entry name" value="Peroxiredoxin_AhpC-typ"/>
</dbReference>
<evidence type="ECO:0000256" key="3">
    <source>
        <dbReference type="ARBA" id="ARBA00022490"/>
    </source>
</evidence>
<protein>
    <recommendedName>
        <fullName evidence="8">Thioredoxin peroxidase</fullName>
    </recommendedName>
</protein>
<dbReference type="EMBL" id="AFHG01000031">
    <property type="protein sequence ID" value="EGK72760.1"/>
    <property type="molecule type" value="Genomic_DNA"/>
</dbReference>